<dbReference type="Gene3D" id="3.30.200.20">
    <property type="entry name" value="Phosphorylase Kinase, domain 1"/>
    <property type="match status" value="1"/>
</dbReference>
<dbReference type="eggNOG" id="COG0515">
    <property type="taxonomic scope" value="Bacteria"/>
</dbReference>
<evidence type="ECO:0000313" key="9">
    <source>
        <dbReference type="EMBL" id="CAJ59252.1"/>
    </source>
</evidence>
<accession>Q0RT50</accession>
<dbReference type="PANTHER" id="PTHR43289:SF34">
    <property type="entry name" value="SERINE_THREONINE-PROTEIN KINASE YBDM-RELATED"/>
    <property type="match status" value="1"/>
</dbReference>
<dbReference type="EC" id="2.7.1.-" evidence="9"/>
<dbReference type="PROSITE" id="PS00107">
    <property type="entry name" value="PROTEIN_KINASE_ATP"/>
    <property type="match status" value="1"/>
</dbReference>
<keyword evidence="7" id="KW-0812">Transmembrane</keyword>
<evidence type="ECO:0000259" key="8">
    <source>
        <dbReference type="PROSITE" id="PS50011"/>
    </source>
</evidence>
<evidence type="ECO:0000256" key="2">
    <source>
        <dbReference type="ARBA" id="ARBA00022741"/>
    </source>
</evidence>
<feature type="transmembrane region" description="Helical" evidence="7">
    <location>
        <begin position="451"/>
        <end position="474"/>
    </location>
</feature>
<feature type="compositionally biased region" description="Gly residues" evidence="6">
    <location>
        <begin position="478"/>
        <end position="488"/>
    </location>
</feature>
<dbReference type="InterPro" id="IPR011009">
    <property type="entry name" value="Kinase-like_dom_sf"/>
</dbReference>
<keyword evidence="9" id="KW-0723">Serine/threonine-protein kinase</keyword>
<dbReference type="CDD" id="cd14014">
    <property type="entry name" value="STKc_PknB_like"/>
    <property type="match status" value="1"/>
</dbReference>
<name>Q0RT50_FRAAA</name>
<feature type="compositionally biased region" description="Pro residues" evidence="6">
    <location>
        <begin position="425"/>
        <end position="439"/>
    </location>
</feature>
<keyword evidence="1 9" id="KW-0808">Transferase</keyword>
<gene>
    <name evidence="9" type="ordered locus">FRAAL0578</name>
</gene>
<proteinExistence type="predicted"/>
<keyword evidence="7" id="KW-0472">Membrane</keyword>
<feature type="transmembrane region" description="Helical" evidence="7">
    <location>
        <begin position="270"/>
        <end position="292"/>
    </location>
</feature>
<evidence type="ECO:0000256" key="7">
    <source>
        <dbReference type="SAM" id="Phobius"/>
    </source>
</evidence>
<dbReference type="AlphaFoldDB" id="Q0RT50"/>
<organism evidence="9 10">
    <name type="scientific">Frankia alni (strain DSM 45986 / CECT 9034 / ACN14a)</name>
    <dbReference type="NCBI Taxonomy" id="326424"/>
    <lineage>
        <taxon>Bacteria</taxon>
        <taxon>Bacillati</taxon>
        <taxon>Actinomycetota</taxon>
        <taxon>Actinomycetes</taxon>
        <taxon>Frankiales</taxon>
        <taxon>Frankiaceae</taxon>
        <taxon>Frankia</taxon>
    </lineage>
</organism>
<dbReference type="PROSITE" id="PS50011">
    <property type="entry name" value="PROTEIN_KINASE_DOM"/>
    <property type="match status" value="1"/>
</dbReference>
<feature type="region of interest" description="Disordered" evidence="6">
    <location>
        <begin position="478"/>
        <end position="528"/>
    </location>
</feature>
<dbReference type="PROSITE" id="PS00108">
    <property type="entry name" value="PROTEIN_KINASE_ST"/>
    <property type="match status" value="1"/>
</dbReference>
<dbReference type="GO" id="GO:0005524">
    <property type="term" value="F:ATP binding"/>
    <property type="evidence" value="ECO:0007669"/>
    <property type="project" value="UniProtKB-UniRule"/>
</dbReference>
<dbReference type="EMBL" id="CT573213">
    <property type="protein sequence ID" value="CAJ59252.1"/>
    <property type="molecule type" value="Genomic_DNA"/>
</dbReference>
<feature type="binding site" evidence="5">
    <location>
        <position position="55"/>
    </location>
    <ligand>
        <name>ATP</name>
        <dbReference type="ChEBI" id="CHEBI:30616"/>
    </ligand>
</feature>
<evidence type="ECO:0000256" key="3">
    <source>
        <dbReference type="ARBA" id="ARBA00022777"/>
    </source>
</evidence>
<dbReference type="HOGENOM" id="CLU_000288_135_1_11"/>
<dbReference type="PANTHER" id="PTHR43289">
    <property type="entry name" value="MITOGEN-ACTIVATED PROTEIN KINASE KINASE KINASE 20-RELATED"/>
    <property type="match status" value="1"/>
</dbReference>
<evidence type="ECO:0000256" key="1">
    <source>
        <dbReference type="ARBA" id="ARBA00022679"/>
    </source>
</evidence>
<evidence type="ECO:0000313" key="10">
    <source>
        <dbReference type="Proteomes" id="UP000000657"/>
    </source>
</evidence>
<dbReference type="InterPro" id="IPR008271">
    <property type="entry name" value="Ser/Thr_kinase_AS"/>
</dbReference>
<dbReference type="Gene3D" id="1.10.510.10">
    <property type="entry name" value="Transferase(Phosphotransferase) domain 1"/>
    <property type="match status" value="1"/>
</dbReference>
<dbReference type="STRING" id="326424.FRAAL0578"/>
<dbReference type="Pfam" id="PF00069">
    <property type="entry name" value="Pkinase"/>
    <property type="match status" value="1"/>
</dbReference>
<feature type="compositionally biased region" description="Polar residues" evidence="6">
    <location>
        <begin position="321"/>
        <end position="331"/>
    </location>
</feature>
<feature type="domain" description="Protein kinase" evidence="8">
    <location>
        <begin position="27"/>
        <end position="284"/>
    </location>
</feature>
<keyword evidence="7" id="KW-1133">Transmembrane helix</keyword>
<keyword evidence="3 9" id="KW-0418">Kinase</keyword>
<evidence type="ECO:0000256" key="6">
    <source>
        <dbReference type="SAM" id="MobiDB-lite"/>
    </source>
</evidence>
<dbReference type="GO" id="GO:0004674">
    <property type="term" value="F:protein serine/threonine kinase activity"/>
    <property type="evidence" value="ECO:0007669"/>
    <property type="project" value="UniProtKB-KW"/>
</dbReference>
<dbReference type="Proteomes" id="UP000000657">
    <property type="component" value="Chromosome"/>
</dbReference>
<evidence type="ECO:0000256" key="5">
    <source>
        <dbReference type="PROSITE-ProRule" id="PRU10141"/>
    </source>
</evidence>
<keyword evidence="10" id="KW-1185">Reference proteome</keyword>
<dbReference type="SMART" id="SM00220">
    <property type="entry name" value="S_TKc"/>
    <property type="match status" value="1"/>
</dbReference>
<keyword evidence="2 5" id="KW-0547">Nucleotide-binding</keyword>
<feature type="compositionally biased region" description="Pro residues" evidence="6">
    <location>
        <begin position="395"/>
        <end position="415"/>
    </location>
</feature>
<protein>
    <submittedName>
        <fullName evidence="9">Serine/threonine protein kinase</fullName>
        <ecNumber evidence="9">2.7.1.-</ecNumber>
    </submittedName>
</protein>
<feature type="compositionally biased region" description="Low complexity" evidence="6">
    <location>
        <begin position="489"/>
        <end position="505"/>
    </location>
</feature>
<dbReference type="InterPro" id="IPR000719">
    <property type="entry name" value="Prot_kinase_dom"/>
</dbReference>
<sequence length="659" mass="66133">MRVEPGSGRATAVLPLRPDDPALIGDYRLLQRLGAGGMGRVYLGRSPGGRTVAIKVIRSEFADDPQFRQRFRREVDAARRVGGAWTAPVLDADPDAEQPWLVTAFVPGPSLHEAVRTHGLLPARTVRALGAGLAEALIAVHGAGLVHRDLKPSNVLLSLDGPRVIDFGISQAVDATTLTHTGAAIGSPAFMAPEQIGTGDVGPASDVFALGAVLVHAATGTSPFQAATVPAMMYAVLSREPDLAAVPDDLRDLIGACLRKDPGERPAPTAVLAALAPAGGAATLIAAGWLPATLVTALSRRAVALLDLDAPTRPPPPRDLSGTSPPHSTGIPNHPEPPAAITGPDASHGPRPDRGRTRNVPSDPRGYPPPGTTPPPDAYRPPGATPSPDAYRPPGATPRPDAFPPPGALPPPGATPRPGTGSAPGPLPGQDPLWPPAAPRQPATRRRRSRVLAVLAGAGAVGLALVALAVVLIVDRGSGGGSDGGTATAGGARSGATSGATAGAASGSGSGAVGGERLAGANPSTSPAVTAGAAVPAGYVGTWRGEITTPSGLAQNAVVTVHPGLTGQAVAHSEITVDGLTQADGQPIRCTADLRLVSISGGLSLQDIPGTGSDPKILGISACSHGGRISLLLQADGTVRFAADAPGTGNPTGTLIRDR</sequence>
<dbReference type="SUPFAM" id="SSF56112">
    <property type="entry name" value="Protein kinase-like (PK-like)"/>
    <property type="match status" value="1"/>
</dbReference>
<feature type="compositionally biased region" description="Pro residues" evidence="6">
    <location>
        <begin position="366"/>
        <end position="385"/>
    </location>
</feature>
<evidence type="ECO:0000256" key="4">
    <source>
        <dbReference type="ARBA" id="ARBA00022840"/>
    </source>
</evidence>
<feature type="region of interest" description="Disordered" evidence="6">
    <location>
        <begin position="309"/>
        <end position="445"/>
    </location>
</feature>
<dbReference type="KEGG" id="fal:FRAAL0578"/>
<keyword evidence="4 5" id="KW-0067">ATP-binding</keyword>
<reference evidence="9 10" key="1">
    <citation type="journal article" date="2007" name="Genome Res.">
        <title>Genome characteristics of facultatively symbiotic Frankia sp. strains reflect host range and host plant biogeography.</title>
        <authorList>
            <person name="Normand P."/>
            <person name="Lapierre P."/>
            <person name="Tisa L.S."/>
            <person name="Gogarten J.P."/>
            <person name="Alloisio N."/>
            <person name="Bagnarol E."/>
            <person name="Bassi C.A."/>
            <person name="Berry A.M."/>
            <person name="Bickhart D.M."/>
            <person name="Choisne N."/>
            <person name="Couloux A."/>
            <person name="Cournoyer B."/>
            <person name="Cruveiller S."/>
            <person name="Daubin V."/>
            <person name="Demange N."/>
            <person name="Francino M.P."/>
            <person name="Goltsman E."/>
            <person name="Huang Y."/>
            <person name="Kopp O.R."/>
            <person name="Labarre L."/>
            <person name="Lapidus A."/>
            <person name="Lavire C."/>
            <person name="Marechal J."/>
            <person name="Martinez M."/>
            <person name="Mastronunzio J.E."/>
            <person name="Mullin B.C."/>
            <person name="Niemann J."/>
            <person name="Pujic P."/>
            <person name="Rawnsley T."/>
            <person name="Rouy Z."/>
            <person name="Schenowitz C."/>
            <person name="Sellstedt A."/>
            <person name="Tavares F."/>
            <person name="Tomkins J.P."/>
            <person name="Vallenet D."/>
            <person name="Valverde C."/>
            <person name="Wall L.G."/>
            <person name="Wang Y."/>
            <person name="Medigue C."/>
            <person name="Benson D.R."/>
        </authorList>
    </citation>
    <scope>NUCLEOTIDE SEQUENCE [LARGE SCALE GENOMIC DNA]</scope>
    <source>
        <strain evidence="10">DSM 45986 / CECT 9034 / ACN14a</strain>
    </source>
</reference>
<dbReference type="InterPro" id="IPR017441">
    <property type="entry name" value="Protein_kinase_ATP_BS"/>
</dbReference>